<evidence type="ECO:0000313" key="1">
    <source>
        <dbReference type="EMBL" id="MSB19964.1"/>
    </source>
</evidence>
<gene>
    <name evidence="1" type="ORF">GKE97_10600</name>
</gene>
<dbReference type="Proteomes" id="UP000434475">
    <property type="component" value="Unassembled WGS sequence"/>
</dbReference>
<evidence type="ECO:0000313" key="2">
    <source>
        <dbReference type="Proteomes" id="UP000434475"/>
    </source>
</evidence>
<name>A0A6I2R076_FLAPL</name>
<organism evidence="1 2">
    <name type="scientific">Flavonifractor plautii</name>
    <name type="common">Fusobacterium plautii</name>
    <dbReference type="NCBI Taxonomy" id="292800"/>
    <lineage>
        <taxon>Bacteria</taxon>
        <taxon>Bacillati</taxon>
        <taxon>Bacillota</taxon>
        <taxon>Clostridia</taxon>
        <taxon>Eubacteriales</taxon>
        <taxon>Oscillospiraceae</taxon>
        <taxon>Flavonifractor</taxon>
    </lineage>
</organism>
<dbReference type="RefSeq" id="WP_108981793.1">
    <property type="nucleotide sequence ID" value="NZ_JAQLWY010000020.1"/>
</dbReference>
<dbReference type="AlphaFoldDB" id="A0A6I2R076"/>
<accession>A0A6I2R076</accession>
<dbReference type="EMBL" id="WKPR01000009">
    <property type="protein sequence ID" value="MSB19964.1"/>
    <property type="molecule type" value="Genomic_DNA"/>
</dbReference>
<sequence length="138" mass="15552">MAIKETSGHILEIGDRVKMNIPKIGKGDMDGVEFTLSGENYWRYMNAHPDEVYTVEGVDDSKAEPQYILSGRMGGNTWYSDELLLQPAPQDRFEVIKNMTLEEMANDLLPMILGLCEEGVPSVELVQEWLCGKPEEDV</sequence>
<protein>
    <submittedName>
        <fullName evidence="1">Uncharacterized protein</fullName>
    </submittedName>
</protein>
<proteinExistence type="predicted"/>
<reference evidence="1 2" key="1">
    <citation type="journal article" date="2019" name="Nat. Med.">
        <title>A library of human gut bacterial isolates paired with longitudinal multiomics data enables mechanistic microbiome research.</title>
        <authorList>
            <person name="Poyet M."/>
            <person name="Groussin M."/>
            <person name="Gibbons S.M."/>
            <person name="Avila-Pacheco J."/>
            <person name="Jiang X."/>
            <person name="Kearney S.M."/>
            <person name="Perrotta A.R."/>
            <person name="Berdy B."/>
            <person name="Zhao S."/>
            <person name="Lieberman T.D."/>
            <person name="Swanson P.K."/>
            <person name="Smith M."/>
            <person name="Roesemann S."/>
            <person name="Alexander J.E."/>
            <person name="Rich S.A."/>
            <person name="Livny J."/>
            <person name="Vlamakis H."/>
            <person name="Clish C."/>
            <person name="Bullock K."/>
            <person name="Deik A."/>
            <person name="Scott J."/>
            <person name="Pierce K.A."/>
            <person name="Xavier R.J."/>
            <person name="Alm E.J."/>
        </authorList>
    </citation>
    <scope>NUCLEOTIDE SEQUENCE [LARGE SCALE GENOMIC DNA]</scope>
    <source>
        <strain evidence="1 2">BIOML-A2</strain>
    </source>
</reference>
<comment type="caution">
    <text evidence="1">The sequence shown here is derived from an EMBL/GenBank/DDBJ whole genome shotgun (WGS) entry which is preliminary data.</text>
</comment>